<name>A0ABP8BZM4_9ACTN</name>
<organism evidence="2 3">
    <name type="scientific">Actinomadura meridiana</name>
    <dbReference type="NCBI Taxonomy" id="559626"/>
    <lineage>
        <taxon>Bacteria</taxon>
        <taxon>Bacillati</taxon>
        <taxon>Actinomycetota</taxon>
        <taxon>Actinomycetes</taxon>
        <taxon>Streptosporangiales</taxon>
        <taxon>Thermomonosporaceae</taxon>
        <taxon>Actinomadura</taxon>
    </lineage>
</organism>
<evidence type="ECO:0008006" key="4">
    <source>
        <dbReference type="Google" id="ProtNLM"/>
    </source>
</evidence>
<evidence type="ECO:0000256" key="1">
    <source>
        <dbReference type="SAM" id="MobiDB-lite"/>
    </source>
</evidence>
<gene>
    <name evidence="2" type="ORF">GCM10022254_27470</name>
</gene>
<dbReference type="RefSeq" id="WP_344895531.1">
    <property type="nucleotide sequence ID" value="NZ_BAABAS010000006.1"/>
</dbReference>
<reference evidence="3" key="1">
    <citation type="journal article" date="2019" name="Int. J. Syst. Evol. Microbiol.">
        <title>The Global Catalogue of Microorganisms (GCM) 10K type strain sequencing project: providing services to taxonomists for standard genome sequencing and annotation.</title>
        <authorList>
            <consortium name="The Broad Institute Genomics Platform"/>
            <consortium name="The Broad Institute Genome Sequencing Center for Infectious Disease"/>
            <person name="Wu L."/>
            <person name="Ma J."/>
        </authorList>
    </citation>
    <scope>NUCLEOTIDE SEQUENCE [LARGE SCALE GENOMIC DNA]</scope>
    <source>
        <strain evidence="3">JCM 17440</strain>
    </source>
</reference>
<dbReference type="Proteomes" id="UP001501710">
    <property type="component" value="Unassembled WGS sequence"/>
</dbReference>
<comment type="caution">
    <text evidence="2">The sequence shown here is derived from an EMBL/GenBank/DDBJ whole genome shotgun (WGS) entry which is preliminary data.</text>
</comment>
<evidence type="ECO:0000313" key="3">
    <source>
        <dbReference type="Proteomes" id="UP001501710"/>
    </source>
</evidence>
<accession>A0ABP8BZM4</accession>
<feature type="region of interest" description="Disordered" evidence="1">
    <location>
        <begin position="1"/>
        <end position="30"/>
    </location>
</feature>
<protein>
    <recommendedName>
        <fullName evidence="4">DNA-binding protein</fullName>
    </recommendedName>
</protein>
<proteinExistence type="predicted"/>
<keyword evidence="3" id="KW-1185">Reference proteome</keyword>
<dbReference type="EMBL" id="BAABAS010000006">
    <property type="protein sequence ID" value="GAA4231123.1"/>
    <property type="molecule type" value="Genomic_DNA"/>
</dbReference>
<evidence type="ECO:0000313" key="2">
    <source>
        <dbReference type="EMBL" id="GAA4231123.1"/>
    </source>
</evidence>
<sequence length="159" mass="16502">MTGINDDLGSRDTAGRDAPPGGPPVSAPEEVRAARVYLTSRHATGLDELLWEARKRPMPDGAAVNAVIAASGQARRGAGDAPPPMDVAAALVLLSALRSNLDLAEARLLDTAQVSGIGIEQLAAILGVSVEEAEERRGRLEPLLDECAALPSPRLIGQV</sequence>